<keyword evidence="2" id="KW-1185">Reference proteome</keyword>
<accession>A0A1H8HB65</accession>
<dbReference type="OrthoDB" id="7865302at2"/>
<name>A0A1H8HB65_9RHOB</name>
<dbReference type="RefSeq" id="WP_089904587.1">
    <property type="nucleotide sequence ID" value="NZ_FOCI01000020.1"/>
</dbReference>
<proteinExistence type="predicted"/>
<evidence type="ECO:0008006" key="3">
    <source>
        <dbReference type="Google" id="ProtNLM"/>
    </source>
</evidence>
<protein>
    <recommendedName>
        <fullName evidence="3">DUF1403 family protein</fullName>
    </recommendedName>
</protein>
<sequence>MTAPVTMPVSEAFDPPCIPPWLRGKREDTLADAAFMSGGALAHLDHVLTMPAVPLPVLRARLALVAAELCKAHMGRPERLPALRDALHLLRPGDLPGPAGEVATVWHRVAARPLSAQVLAGVLPRGDAALIAQAMATARKAPIPHAAALLDAALAHDPRGRTDALILADAALSRALGWTHLVPLLTLGLTRAALQTQGADLQMACHLAVTRAVPQVLRHAADLARQAQLLQAALPRLRAKAAGQAVALFLTRDAVAPGALTGFMSDRAARRLCDRLVSLGAVRELTGRDSFRLYGL</sequence>
<dbReference type="Proteomes" id="UP000199585">
    <property type="component" value="Unassembled WGS sequence"/>
</dbReference>
<dbReference type="STRING" id="245187.SAMN04488003_12029"/>
<dbReference type="AlphaFoldDB" id="A0A1H8HB65"/>
<dbReference type="EMBL" id="FOCI01000020">
    <property type="protein sequence ID" value="SEN53511.1"/>
    <property type="molecule type" value="Genomic_DNA"/>
</dbReference>
<gene>
    <name evidence="1" type="ORF">SAMN04488003_12029</name>
</gene>
<evidence type="ECO:0000313" key="2">
    <source>
        <dbReference type="Proteomes" id="UP000199585"/>
    </source>
</evidence>
<dbReference type="Pfam" id="PF07183">
    <property type="entry name" value="DUF1403"/>
    <property type="match status" value="1"/>
</dbReference>
<organism evidence="1 2">
    <name type="scientific">Loktanella fryxellensis</name>
    <dbReference type="NCBI Taxonomy" id="245187"/>
    <lineage>
        <taxon>Bacteria</taxon>
        <taxon>Pseudomonadati</taxon>
        <taxon>Pseudomonadota</taxon>
        <taxon>Alphaproteobacteria</taxon>
        <taxon>Rhodobacterales</taxon>
        <taxon>Roseobacteraceae</taxon>
        <taxon>Loktanella</taxon>
    </lineage>
</organism>
<reference evidence="1 2" key="1">
    <citation type="submission" date="2016-10" db="EMBL/GenBank/DDBJ databases">
        <authorList>
            <person name="de Groot N.N."/>
        </authorList>
    </citation>
    <scope>NUCLEOTIDE SEQUENCE [LARGE SCALE GENOMIC DNA]</scope>
    <source>
        <strain evidence="1 2">DSM 16213</strain>
    </source>
</reference>
<dbReference type="InterPro" id="IPR009843">
    <property type="entry name" value="DUF1403"/>
</dbReference>
<evidence type="ECO:0000313" key="1">
    <source>
        <dbReference type="EMBL" id="SEN53511.1"/>
    </source>
</evidence>